<dbReference type="PANTHER" id="PTHR42781">
    <property type="entry name" value="SPERMIDINE/PUTRESCINE IMPORT ATP-BINDING PROTEIN POTA"/>
    <property type="match status" value="1"/>
</dbReference>
<evidence type="ECO:0000256" key="3">
    <source>
        <dbReference type="ARBA" id="ARBA00022840"/>
    </source>
</evidence>
<evidence type="ECO:0000313" key="5">
    <source>
        <dbReference type="EMBL" id="TDQ28639.1"/>
    </source>
</evidence>
<keyword evidence="2" id="KW-0547">Nucleotide-binding</keyword>
<keyword evidence="3" id="KW-0067">ATP-binding</keyword>
<dbReference type="InterPro" id="IPR050093">
    <property type="entry name" value="ABC_SmlMolc_Importer"/>
</dbReference>
<organism evidence="5 6">
    <name type="scientific">Tenacibaculum caenipelagi</name>
    <dbReference type="NCBI Taxonomy" id="1325435"/>
    <lineage>
        <taxon>Bacteria</taxon>
        <taxon>Pseudomonadati</taxon>
        <taxon>Bacteroidota</taxon>
        <taxon>Flavobacteriia</taxon>
        <taxon>Flavobacteriales</taxon>
        <taxon>Flavobacteriaceae</taxon>
        <taxon>Tenacibaculum</taxon>
    </lineage>
</organism>
<dbReference type="InterPro" id="IPR003439">
    <property type="entry name" value="ABC_transporter-like_ATP-bd"/>
</dbReference>
<gene>
    <name evidence="5" type="ORF">DFQ07_1016</name>
</gene>
<dbReference type="PROSITE" id="PS50893">
    <property type="entry name" value="ABC_TRANSPORTER_2"/>
    <property type="match status" value="1"/>
</dbReference>
<dbReference type="InterPro" id="IPR017871">
    <property type="entry name" value="ABC_transporter-like_CS"/>
</dbReference>
<dbReference type="GO" id="GO:0016887">
    <property type="term" value="F:ATP hydrolysis activity"/>
    <property type="evidence" value="ECO:0007669"/>
    <property type="project" value="InterPro"/>
</dbReference>
<sequence length="323" mass="37369">MNYLSPLRIFAPMLQVNNISFTYPSKEKTLQNIGFTLQKGEHLCIMGESGCGKSTLLKIVYGLLDVDKGNLFWNDIQILGPEHHLVPGMEFFKYVAQDFDLMPFTSVSENIKKFLSRFYPEEAEERTQELLEVIEMTGLANEKVKNLSGGQQQRVAIARALAKEPELLLLDEPFSQIDNFKKNSLRRRLFAYLKKKNIACIIATHDGNDALSFADRMMVIRNHQVLAYDSPSNLYQNPKEKYTASLFDDVNEVFINNQTLLLYPNQLEITQETTNLKATVIKSYFKGYYWLIEVMYNNQLVFVNHHKNIEHKKTAFLKFKKTV</sequence>
<evidence type="ECO:0000259" key="4">
    <source>
        <dbReference type="PROSITE" id="PS50893"/>
    </source>
</evidence>
<dbReference type="InterPro" id="IPR003593">
    <property type="entry name" value="AAA+_ATPase"/>
</dbReference>
<dbReference type="PROSITE" id="PS00211">
    <property type="entry name" value="ABC_TRANSPORTER_1"/>
    <property type="match status" value="1"/>
</dbReference>
<evidence type="ECO:0000256" key="1">
    <source>
        <dbReference type="ARBA" id="ARBA00022448"/>
    </source>
</evidence>
<reference evidence="5 6" key="1">
    <citation type="submission" date="2019-03" db="EMBL/GenBank/DDBJ databases">
        <title>Genomic Encyclopedia of Type Strains, Phase III (KMG-III): the genomes of soil and plant-associated and newly described type strains.</title>
        <authorList>
            <person name="Whitman W."/>
        </authorList>
    </citation>
    <scope>NUCLEOTIDE SEQUENCE [LARGE SCALE GENOMIC DNA]</scope>
    <source>
        <strain evidence="5 6">CECT 8283</strain>
    </source>
</reference>
<keyword evidence="1" id="KW-0813">Transport</keyword>
<evidence type="ECO:0000313" key="6">
    <source>
        <dbReference type="Proteomes" id="UP000295390"/>
    </source>
</evidence>
<dbReference type="GO" id="GO:0005524">
    <property type="term" value="F:ATP binding"/>
    <property type="evidence" value="ECO:0007669"/>
    <property type="project" value="UniProtKB-KW"/>
</dbReference>
<dbReference type="Proteomes" id="UP000295390">
    <property type="component" value="Unassembled WGS sequence"/>
</dbReference>
<accession>A0A4R6THK3</accession>
<comment type="caution">
    <text evidence="5">The sequence shown here is derived from an EMBL/GenBank/DDBJ whole genome shotgun (WGS) entry which is preliminary data.</text>
</comment>
<feature type="domain" description="ABC transporter" evidence="4">
    <location>
        <begin position="14"/>
        <end position="247"/>
    </location>
</feature>
<protein>
    <submittedName>
        <fullName evidence="5">ABC-type Fe3+/spermidine/putrescine transport system ATPase subunit</fullName>
    </submittedName>
</protein>
<dbReference type="SMART" id="SM00382">
    <property type="entry name" value="AAA"/>
    <property type="match status" value="1"/>
</dbReference>
<name>A0A4R6THK3_9FLAO</name>
<evidence type="ECO:0000256" key="2">
    <source>
        <dbReference type="ARBA" id="ARBA00022741"/>
    </source>
</evidence>
<dbReference type="EMBL" id="SNYH01000002">
    <property type="protein sequence ID" value="TDQ28639.1"/>
    <property type="molecule type" value="Genomic_DNA"/>
</dbReference>
<dbReference type="AlphaFoldDB" id="A0A4R6THK3"/>
<dbReference type="PANTHER" id="PTHR42781:SF4">
    <property type="entry name" value="SPERMIDINE_PUTRESCINE IMPORT ATP-BINDING PROTEIN POTA"/>
    <property type="match status" value="1"/>
</dbReference>
<keyword evidence="6" id="KW-1185">Reference proteome</keyword>
<dbReference type="Pfam" id="PF00005">
    <property type="entry name" value="ABC_tran"/>
    <property type="match status" value="1"/>
</dbReference>
<proteinExistence type="predicted"/>
<dbReference type="InterPro" id="IPR027417">
    <property type="entry name" value="P-loop_NTPase"/>
</dbReference>
<dbReference type="Gene3D" id="3.40.50.300">
    <property type="entry name" value="P-loop containing nucleotide triphosphate hydrolases"/>
    <property type="match status" value="1"/>
</dbReference>
<dbReference type="SUPFAM" id="SSF52540">
    <property type="entry name" value="P-loop containing nucleoside triphosphate hydrolases"/>
    <property type="match status" value="1"/>
</dbReference>